<name>A0A0F9V7P2_9ZZZZ</name>
<evidence type="ECO:0000313" key="2">
    <source>
        <dbReference type="EMBL" id="KKN61868.1"/>
    </source>
</evidence>
<comment type="similarity">
    <text evidence="1">Belongs to the TolB family.</text>
</comment>
<dbReference type="EMBL" id="LAZR01000642">
    <property type="protein sequence ID" value="KKN61868.1"/>
    <property type="molecule type" value="Genomic_DNA"/>
</dbReference>
<evidence type="ECO:0000256" key="1">
    <source>
        <dbReference type="ARBA" id="ARBA00009820"/>
    </source>
</evidence>
<accession>A0A0F9V7P2</accession>
<dbReference type="Gene3D" id="2.40.160.50">
    <property type="entry name" value="membrane protein fhac: a member of the omp85/tpsb transporter family"/>
    <property type="match status" value="1"/>
</dbReference>
<dbReference type="SUPFAM" id="SSF82171">
    <property type="entry name" value="DPP6 N-terminal domain-like"/>
    <property type="match status" value="1"/>
</dbReference>
<organism evidence="2">
    <name type="scientific">marine sediment metagenome</name>
    <dbReference type="NCBI Taxonomy" id="412755"/>
    <lineage>
        <taxon>unclassified sequences</taxon>
        <taxon>metagenomes</taxon>
        <taxon>ecological metagenomes</taxon>
    </lineage>
</organism>
<protein>
    <recommendedName>
        <fullName evidence="3">Bacterial surface antigen (D15) domain-containing protein</fullName>
    </recommendedName>
</protein>
<comment type="caution">
    <text evidence="2">The sequence shown here is derived from an EMBL/GenBank/DDBJ whole genome shotgun (WGS) entry which is preliminary data.</text>
</comment>
<proteinExistence type="inferred from homology"/>
<dbReference type="InterPro" id="IPR011042">
    <property type="entry name" value="6-blade_b-propeller_TolB-like"/>
</dbReference>
<sequence>MKHYLKYIFFLFFLILCTRLSLAQSIYFPYYGKNKIMYEKFNWHSYKTEHFSIYYYTEGVRILKTIAEMAESAYQKISTELKHPLSAQVPLIFYRTSTDFEQTNLFQLPAGVLGVAESVLYRIAIQGDMTLDEIQDLIEHELTHIFEYDLLWGGPGGGIYAVSQPPLWIMEGFAEYNTENWSSWSSLIVRDAVLNDRIPELTASGNLYSRYPLPRPPAYDFGHALYDFIESKHGKNGIREFWHSLKRSPFIGRRNPVKRAFNMEYKDFNHEFKKYLRAKHKDFLLRENPEDYSIPLGPEFPLNPYYFSLSHDVSPSGDIVAVLTQNVKDYDIDIVLISTKDGSVIKNITKGYTLKYEYIKFEIDPSKGKDIAWSSDGDRIAFFARAGQKHSIFILNALTGQILRTIKIPVDQPSSLCFFPGGEELLFTAFHKGFHDIFKINLSTEKILNLTENDFFEKAPMISPDGTKVAYTIHLDTYDKLFLSPLNDLKKRTQLTFGKGNTISPHFSPDSKEVYFSGDMRGAYNIYSLNLETGELTRYTDVRTGNFFPIPLPNDPQKVIFASFNKGAFQVFKSELEGEVEKTITFKEASPDEEFKRFEPIISLDIDKKKIKPYKGLGKLYLTSRPPIETIVSTDGSIYGGSALSFSDLLGDYTLSIMAYQVQQFRSYQFSFLNQKKRLQYMFNAFQYTQFYYLNTYYDPYFYQRLTYRDATAIRKITGVSLSAFYPFNKYYRTQASIGYYNYEEDYLIPSPGAYGQFWNGNVLSASFSLIGETTRFKYPYGPIAGNTFKLSISQALPVSSSFLTNTTVEADLRKYIQIGANALLALRFKGFFSRGKNPFVFYWGGNNEVRSENYYSIIGNEGWFANLELRLPLINAASTIIGQIGPIRATLFFDITRSKIKGYPAIFAREFIGWDEDGLPEFREIEAIGSYGYGFQFFFLGLPVHLEFVKRLEFSDISKPWDWDKVGDFKTRFWIGFDF</sequence>
<evidence type="ECO:0008006" key="3">
    <source>
        <dbReference type="Google" id="ProtNLM"/>
    </source>
</evidence>
<dbReference type="PANTHER" id="PTHR36842">
    <property type="entry name" value="PROTEIN TOLB HOMOLOG"/>
    <property type="match status" value="1"/>
</dbReference>
<dbReference type="AlphaFoldDB" id="A0A0F9V7P2"/>
<reference evidence="2" key="1">
    <citation type="journal article" date="2015" name="Nature">
        <title>Complex archaea that bridge the gap between prokaryotes and eukaryotes.</title>
        <authorList>
            <person name="Spang A."/>
            <person name="Saw J.H."/>
            <person name="Jorgensen S.L."/>
            <person name="Zaremba-Niedzwiedzka K."/>
            <person name="Martijn J."/>
            <person name="Lind A.E."/>
            <person name="van Eijk R."/>
            <person name="Schleper C."/>
            <person name="Guy L."/>
            <person name="Ettema T.J."/>
        </authorList>
    </citation>
    <scope>NUCLEOTIDE SEQUENCE</scope>
</reference>
<dbReference type="Gene3D" id="2.120.10.30">
    <property type="entry name" value="TolB, C-terminal domain"/>
    <property type="match status" value="2"/>
</dbReference>
<dbReference type="Pfam" id="PF07676">
    <property type="entry name" value="PD40"/>
    <property type="match status" value="3"/>
</dbReference>
<dbReference type="PANTHER" id="PTHR36842:SF1">
    <property type="entry name" value="PROTEIN TOLB"/>
    <property type="match status" value="1"/>
</dbReference>
<gene>
    <name evidence="2" type="ORF">LCGC14_0517540</name>
</gene>
<dbReference type="InterPro" id="IPR011659">
    <property type="entry name" value="WD40"/>
</dbReference>